<dbReference type="InterPro" id="IPR017853">
    <property type="entry name" value="GH"/>
</dbReference>
<keyword evidence="1" id="KW-0472">Membrane</keyword>
<keyword evidence="1" id="KW-1133">Transmembrane helix</keyword>
<dbReference type="Proteomes" id="UP001342826">
    <property type="component" value="Unassembled WGS sequence"/>
</dbReference>
<organism evidence="2 3">
    <name type="scientific">Metabacillus fastidiosus</name>
    <dbReference type="NCBI Taxonomy" id="1458"/>
    <lineage>
        <taxon>Bacteria</taxon>
        <taxon>Bacillati</taxon>
        <taxon>Bacillota</taxon>
        <taxon>Bacilli</taxon>
        <taxon>Bacillales</taxon>
        <taxon>Bacillaceae</taxon>
        <taxon>Metabacillus</taxon>
    </lineage>
</organism>
<accession>A0ABU6P1A0</accession>
<dbReference type="SUPFAM" id="SSF51445">
    <property type="entry name" value="(Trans)glycosidases"/>
    <property type="match status" value="1"/>
</dbReference>
<dbReference type="RefSeq" id="WP_328015626.1">
    <property type="nucleotide sequence ID" value="NZ_JARTFS010000013.1"/>
</dbReference>
<comment type="caution">
    <text evidence="2">The sequence shown here is derived from an EMBL/GenBank/DDBJ whole genome shotgun (WGS) entry which is preliminary data.</text>
</comment>
<evidence type="ECO:0000313" key="3">
    <source>
        <dbReference type="Proteomes" id="UP001342826"/>
    </source>
</evidence>
<sequence>MNKKTVVIISSIFFVFILFSSPFWLWQLKPSKEMNVLIVDKTVPDESYREHKGIVWLLNYLKLVKENKEIYDEKKDYAGFIPNKDKKHFDVRNLPKDLSPYDMIFIADSYGVYKDEYSGTNNDGSKSELLYGGMTSEEVDAIKRSLYENKQTLVAEFNTFGSPTEEGAREKFYELLNIEWTGWIGRYFQDLATDEVPVWLKGNYEKQYGKQFNFSGTGLIFVDESDQVIVLTKEDLKDEKVAFEMTKSGEDIFGLEQSYPYNYWFDVVKAVNKENIQAEFSVQLSKSGKEKLTEYNLPTDFPAVIHYENSSYDSYYFAGDFVDQENVPTLYKASGLPFVQKYLSFNKKGRTDTFFWQVYVPMMTKILESDRKVEQKIIQETATEGRVKMTGKSGEDYLQVYRNGKWEDILVKGVNMGIAKPASFPGETAIKKEEYARWFDQISKMNANALRVYTIHPPAFYEALYEHNLNRKDPLYLFHGVWVNEETFVREKNAFSEPVTKDFKEEIKRIVDIIHGKASIPERPGHASGQYTHDISPYLLGWVIGVEWDPEAVAGTNEKNKNKTSYDGKFIKTENASPFEAWLAEMMDYTATYEDATYSWQHPLSFTNWVTTDLLDHPTEPLQKEDLVSVNPNVIKAKDGFYPGLFASYHIYPYYPDFLNLEPKYVNYIDHRGEKNNYAGYLNDMKKHHEMPLLVAEFGIPGSRGLTHKNVYGRNQGFHSETEQGIYVKQLFEDIIQEKMAGGLVFTWQDEWFKRTWNTMDYDNPDRRPFWDNMQTNEQHFGMLSFDPQTEETQIKIDGETDDWERRKEKPAFESSEDIIKKVYFSSDERALYVRVNFDPNKWKEQSFNTKILLDTISKQGQSTVPGVNPFQAEGTDFVVQISNKEEDSRVLIDSYYDTFAYHYGEMLKMIPESPYASTRNNGVYHPIRLTLNKELTIKREGKEITIPFESYEAGKLKLGNTNPNSKQFDSLSDYYINKESGVLELRLPWLLINFKDPSQKEIMGDIQSEKGIASSQKIKGISAAVIVANDKNSVEDSAPKAQDQRINNWLHYSWDNWDEPEYHERLKKSYEIMQQAFAKQYLEK</sequence>
<evidence type="ECO:0000313" key="2">
    <source>
        <dbReference type="EMBL" id="MED4403051.1"/>
    </source>
</evidence>
<evidence type="ECO:0008006" key="4">
    <source>
        <dbReference type="Google" id="ProtNLM"/>
    </source>
</evidence>
<keyword evidence="3" id="KW-1185">Reference proteome</keyword>
<name>A0ABU6P1A0_9BACI</name>
<dbReference type="Gene3D" id="3.20.20.80">
    <property type="entry name" value="Glycosidases"/>
    <property type="match status" value="2"/>
</dbReference>
<gene>
    <name evidence="2" type="ORF">P9271_17225</name>
</gene>
<dbReference type="EMBL" id="JARTFS010000013">
    <property type="protein sequence ID" value="MED4403051.1"/>
    <property type="molecule type" value="Genomic_DNA"/>
</dbReference>
<feature type="transmembrane region" description="Helical" evidence="1">
    <location>
        <begin position="7"/>
        <end position="26"/>
    </location>
</feature>
<keyword evidence="1" id="KW-0812">Transmembrane</keyword>
<reference evidence="2 3" key="1">
    <citation type="submission" date="2023-03" db="EMBL/GenBank/DDBJ databases">
        <title>Bacillus Genome Sequencing.</title>
        <authorList>
            <person name="Dunlap C."/>
        </authorList>
    </citation>
    <scope>NUCLEOTIDE SEQUENCE [LARGE SCALE GENOMIC DNA]</scope>
    <source>
        <strain evidence="2 3">NRS-1717</strain>
    </source>
</reference>
<protein>
    <recommendedName>
        <fullName evidence="4">Glycosyl transferase family 2</fullName>
    </recommendedName>
</protein>
<evidence type="ECO:0000256" key="1">
    <source>
        <dbReference type="SAM" id="Phobius"/>
    </source>
</evidence>
<proteinExistence type="predicted"/>